<reference evidence="2" key="1">
    <citation type="submission" date="2018-06" db="EMBL/GenBank/DDBJ databases">
        <authorList>
            <person name="Zhirakovskaya E."/>
        </authorList>
    </citation>
    <scope>NUCLEOTIDE SEQUENCE</scope>
</reference>
<evidence type="ECO:0000256" key="1">
    <source>
        <dbReference type="SAM" id="MobiDB-lite"/>
    </source>
</evidence>
<dbReference type="AlphaFoldDB" id="A0A3B0Z8T6"/>
<gene>
    <name evidence="2" type="ORF">MNBD_GAMMA18-2419</name>
</gene>
<dbReference type="EMBL" id="UOFP01000019">
    <property type="protein sequence ID" value="VAW83962.1"/>
    <property type="molecule type" value="Genomic_DNA"/>
</dbReference>
<proteinExistence type="predicted"/>
<name>A0A3B0Z8T6_9ZZZZ</name>
<sequence length="26" mass="2805">MNIPTQLPLDPPAVTTNSSPNQRAQN</sequence>
<accession>A0A3B0Z8T6</accession>
<organism evidence="2">
    <name type="scientific">hydrothermal vent metagenome</name>
    <dbReference type="NCBI Taxonomy" id="652676"/>
    <lineage>
        <taxon>unclassified sequences</taxon>
        <taxon>metagenomes</taxon>
        <taxon>ecological metagenomes</taxon>
    </lineage>
</organism>
<feature type="non-terminal residue" evidence="2">
    <location>
        <position position="26"/>
    </location>
</feature>
<protein>
    <submittedName>
        <fullName evidence="2">Uncharacterized protein</fullName>
    </submittedName>
</protein>
<feature type="region of interest" description="Disordered" evidence="1">
    <location>
        <begin position="1"/>
        <end position="26"/>
    </location>
</feature>
<evidence type="ECO:0000313" key="2">
    <source>
        <dbReference type="EMBL" id="VAW83962.1"/>
    </source>
</evidence>
<feature type="compositionally biased region" description="Polar residues" evidence="1">
    <location>
        <begin position="14"/>
        <end position="26"/>
    </location>
</feature>